<organism evidence="3 4">
    <name type="scientific">Shewanella psychrophila</name>
    <dbReference type="NCBI Taxonomy" id="225848"/>
    <lineage>
        <taxon>Bacteria</taxon>
        <taxon>Pseudomonadati</taxon>
        <taxon>Pseudomonadota</taxon>
        <taxon>Gammaproteobacteria</taxon>
        <taxon>Alteromonadales</taxon>
        <taxon>Shewanellaceae</taxon>
        <taxon>Shewanella</taxon>
    </lineage>
</organism>
<reference evidence="3 4" key="1">
    <citation type="submission" date="2016-03" db="EMBL/GenBank/DDBJ databases">
        <title>Complete genome sequence of Shewanella psychrophila WP2, a deep sea bacterium isolated from west Pacific sediment.</title>
        <authorList>
            <person name="Xu G."/>
            <person name="Jian H."/>
        </authorList>
    </citation>
    <scope>NUCLEOTIDE SEQUENCE [LARGE SCALE GENOMIC DNA]</scope>
    <source>
        <strain evidence="3 4">WP2</strain>
    </source>
</reference>
<evidence type="ECO:0000313" key="3">
    <source>
        <dbReference type="EMBL" id="AQS39780.1"/>
    </source>
</evidence>
<dbReference type="PANTHER" id="PTHR43581:SF4">
    <property type="entry name" value="ATP_GTP PHOSPHATASE"/>
    <property type="match status" value="1"/>
</dbReference>
<dbReference type="KEGG" id="spsw:Sps_04697"/>
<dbReference type="InterPro" id="IPR051396">
    <property type="entry name" value="Bact_Antivir_Def_Nuclease"/>
</dbReference>
<dbReference type="InterPro" id="IPR003959">
    <property type="entry name" value="ATPase_AAA_core"/>
</dbReference>
<dbReference type="Gene3D" id="3.40.50.300">
    <property type="entry name" value="P-loop containing nucleotide triphosphate hydrolases"/>
    <property type="match status" value="1"/>
</dbReference>
<feature type="domain" description="Endonuclease GajA/Old nuclease/RecF-like AAA" evidence="1">
    <location>
        <begin position="6"/>
        <end position="55"/>
    </location>
</feature>
<dbReference type="EMBL" id="CP014782">
    <property type="protein sequence ID" value="AQS39780.1"/>
    <property type="molecule type" value="Genomic_DNA"/>
</dbReference>
<dbReference type="RefSeq" id="WP_169915885.1">
    <property type="nucleotide sequence ID" value="NZ_CP014782.1"/>
</dbReference>
<dbReference type="AlphaFoldDB" id="A0A1S6HW35"/>
<dbReference type="PANTHER" id="PTHR43581">
    <property type="entry name" value="ATP/GTP PHOSPHATASE"/>
    <property type="match status" value="1"/>
</dbReference>
<dbReference type="STRING" id="225848.Sps_04697"/>
<dbReference type="Pfam" id="PF13304">
    <property type="entry name" value="AAA_21"/>
    <property type="match status" value="1"/>
</dbReference>
<gene>
    <name evidence="3" type="ORF">Sps_04697</name>
</gene>
<dbReference type="InterPro" id="IPR041685">
    <property type="entry name" value="AAA_GajA/Old/RecF-like"/>
</dbReference>
<proteinExistence type="predicted"/>
<evidence type="ECO:0000259" key="2">
    <source>
        <dbReference type="Pfam" id="PF13304"/>
    </source>
</evidence>
<evidence type="ECO:0000313" key="4">
    <source>
        <dbReference type="Proteomes" id="UP000189545"/>
    </source>
</evidence>
<name>A0A1S6HW35_9GAMM</name>
<keyword evidence="4" id="KW-1185">Reference proteome</keyword>
<evidence type="ECO:0000259" key="1">
    <source>
        <dbReference type="Pfam" id="PF13175"/>
    </source>
</evidence>
<protein>
    <submittedName>
        <fullName evidence="3">AAA domain</fullName>
    </submittedName>
</protein>
<dbReference type="SUPFAM" id="SSF52540">
    <property type="entry name" value="P-loop containing nucleoside triphosphate hydrolases"/>
    <property type="match status" value="1"/>
</dbReference>
<dbReference type="Pfam" id="PF13175">
    <property type="entry name" value="AAA_15"/>
    <property type="match status" value="1"/>
</dbReference>
<dbReference type="Proteomes" id="UP000189545">
    <property type="component" value="Chromosome"/>
</dbReference>
<accession>A0A1S6HW35</accession>
<dbReference type="InterPro" id="IPR027417">
    <property type="entry name" value="P-loop_NTPase"/>
</dbReference>
<sequence>MYDLAIRAKNYKCFKEETGFDSIRRVNLIIGRNNAGKSSLLDLIEIVVTKKYEVERSTWRDNQRPQIIFEAEISESVINQVFRSNTSGGGAISGNHGTYGQNYVGKTLKWTKSGNENNNAALLDCNDEEISPPLRNSGDYARSLPNSMPIPLEGKTFRRLLSERDILPELAEPQNITIGNNGSGLTNAIQNFINRSNLPSDLVETSILDALNSIFAHDAVFTDIVCQMHEDNNWEIYLEEEFKGRIALSQSGSGLKTVMSVLACLILVPHLEEKPLSQYVFGFEELENNIHPALLRRLNDYIYKAAIEHDFLYFLTTHSNVLIDQFSKQSDAQIIHVTHVDSVATCTTANTYIENNGILDDLDVRASDLLQANGIIWVEGPSDRIYLNKWISLWSDGELKEGTHYQIIFYGGRLLSHLNAEAPEDVESGISILNTNRNAIMLIDSDKRTQQTPINKTKQRIKDEFAAMEAHCWITKGKEIENYIPAIVVDAFWSVEDSDQVDRYESFFEYLDNIVTGEGIKYNVKKPLLAEKLAPHMTIENLTEVLDLNENMSLVCDAIRSWNS</sequence>
<feature type="domain" description="ATPase AAA-type core" evidence="2">
    <location>
        <begin position="212"/>
        <end position="324"/>
    </location>
</feature>